<dbReference type="OrthoDB" id="1875751at2759"/>
<accession>A0A8K0D259</accession>
<dbReference type="CDD" id="cd12325">
    <property type="entry name" value="RRM1_hnRNPA_hnRNPD_like"/>
    <property type="match status" value="1"/>
</dbReference>
<evidence type="ECO:0000256" key="1">
    <source>
        <dbReference type="ARBA" id="ARBA00004123"/>
    </source>
</evidence>
<keyword evidence="2 4" id="KW-0694">RNA-binding</keyword>
<dbReference type="EMBL" id="VTPC01008018">
    <property type="protein sequence ID" value="KAF2893410.1"/>
    <property type="molecule type" value="Genomic_DNA"/>
</dbReference>
<feature type="domain" description="RRM" evidence="6">
    <location>
        <begin position="57"/>
        <end position="139"/>
    </location>
</feature>
<dbReference type="InterPro" id="IPR000504">
    <property type="entry name" value="RRM_dom"/>
</dbReference>
<dbReference type="FunFam" id="3.30.70.330:FF:000477">
    <property type="entry name" value="Heterogeneous nuclear ribonucleoprotein D"/>
    <property type="match status" value="1"/>
</dbReference>
<evidence type="ECO:0000313" key="8">
    <source>
        <dbReference type="Proteomes" id="UP000801492"/>
    </source>
</evidence>
<proteinExistence type="predicted"/>
<dbReference type="GO" id="GO:0005654">
    <property type="term" value="C:nucleoplasm"/>
    <property type="evidence" value="ECO:0007669"/>
    <property type="project" value="TreeGrafter"/>
</dbReference>
<dbReference type="InterPro" id="IPR012677">
    <property type="entry name" value="Nucleotide-bd_a/b_plait_sf"/>
</dbReference>
<protein>
    <recommendedName>
        <fullName evidence="6">RRM domain-containing protein</fullName>
    </recommendedName>
</protein>
<evidence type="ECO:0000256" key="3">
    <source>
        <dbReference type="ARBA" id="ARBA00023242"/>
    </source>
</evidence>
<feature type="region of interest" description="Disordered" evidence="5">
    <location>
        <begin position="208"/>
        <end position="239"/>
    </location>
</feature>
<keyword evidence="8" id="KW-1185">Reference proteome</keyword>
<feature type="compositionally biased region" description="Polar residues" evidence="5">
    <location>
        <begin position="17"/>
        <end position="33"/>
    </location>
</feature>
<feature type="domain" description="RRM" evidence="6">
    <location>
        <begin position="137"/>
        <end position="214"/>
    </location>
</feature>
<sequence>MANNQDCPMENGEDFSQDVQADQNFQQNDHLNGQNGGGDGHPADSGSAEAPGRDDDRKLFVGGLSWETTEKELRDHFGTYGEIESINVKTDPTTGRSRGFAFIVFSMAEAIDKVVAAGDHVINNKKVDPKKAKARHGKIFVGGLTNELADEDIKNYFGQFGNIVEVEMPFDKTKNQRKGFCFITFDSEQVVNELLKTPKQTIKDKEVDVKKATPKPDPMGMGMRGVRGGRGMGGRGRGRGGYGGGQNWGNQGYGGYGGYGQGYGGGYDAYGGGYDYYGGGYGGYGSYDYSGYGNYDYGYGNYEGGYGSGRSGSRGKGTPVRFL</sequence>
<dbReference type="PROSITE" id="PS50102">
    <property type="entry name" value="RRM"/>
    <property type="match status" value="2"/>
</dbReference>
<feature type="region of interest" description="Disordered" evidence="5">
    <location>
        <begin position="1"/>
        <end position="58"/>
    </location>
</feature>
<reference evidence="7" key="1">
    <citation type="submission" date="2019-08" db="EMBL/GenBank/DDBJ databases">
        <title>The genome of the North American firefly Photinus pyralis.</title>
        <authorList>
            <consortium name="Photinus pyralis genome working group"/>
            <person name="Fallon T.R."/>
            <person name="Sander Lower S.E."/>
            <person name="Weng J.-K."/>
        </authorList>
    </citation>
    <scope>NUCLEOTIDE SEQUENCE</scope>
    <source>
        <strain evidence="7">TRF0915ILg1</strain>
        <tissue evidence="7">Whole body</tissue>
    </source>
</reference>
<dbReference type="Gene3D" id="3.30.70.330">
    <property type="match status" value="2"/>
</dbReference>
<dbReference type="GO" id="GO:0000785">
    <property type="term" value="C:chromatin"/>
    <property type="evidence" value="ECO:0007669"/>
    <property type="project" value="TreeGrafter"/>
</dbReference>
<feature type="compositionally biased region" description="Gly residues" evidence="5">
    <location>
        <begin position="222"/>
        <end position="239"/>
    </location>
</feature>
<gene>
    <name evidence="7" type="ORF">ILUMI_12765</name>
</gene>
<dbReference type="InterPro" id="IPR035979">
    <property type="entry name" value="RBD_domain_sf"/>
</dbReference>
<keyword evidence="3" id="KW-0539">Nucleus</keyword>
<organism evidence="7 8">
    <name type="scientific">Ignelater luminosus</name>
    <name type="common">Cucubano</name>
    <name type="synonym">Pyrophorus luminosus</name>
    <dbReference type="NCBI Taxonomy" id="2038154"/>
    <lineage>
        <taxon>Eukaryota</taxon>
        <taxon>Metazoa</taxon>
        <taxon>Ecdysozoa</taxon>
        <taxon>Arthropoda</taxon>
        <taxon>Hexapoda</taxon>
        <taxon>Insecta</taxon>
        <taxon>Pterygota</taxon>
        <taxon>Neoptera</taxon>
        <taxon>Endopterygota</taxon>
        <taxon>Coleoptera</taxon>
        <taxon>Polyphaga</taxon>
        <taxon>Elateriformia</taxon>
        <taxon>Elateroidea</taxon>
        <taxon>Elateridae</taxon>
        <taxon>Agrypninae</taxon>
        <taxon>Pyrophorini</taxon>
        <taxon>Ignelater</taxon>
    </lineage>
</organism>
<comment type="caution">
    <text evidence="7">The sequence shown here is derived from an EMBL/GenBank/DDBJ whole genome shotgun (WGS) entry which is preliminary data.</text>
</comment>
<dbReference type="PANTHER" id="PTHR48033:SF10">
    <property type="entry name" value="RNA-BINDING PROTEIN SQUID"/>
    <property type="match status" value="1"/>
</dbReference>
<dbReference type="Pfam" id="PF00076">
    <property type="entry name" value="RRM_1"/>
    <property type="match status" value="2"/>
</dbReference>
<dbReference type="GO" id="GO:0010468">
    <property type="term" value="P:regulation of gene expression"/>
    <property type="evidence" value="ECO:0007669"/>
    <property type="project" value="TreeGrafter"/>
</dbReference>
<dbReference type="SUPFAM" id="SSF54928">
    <property type="entry name" value="RNA-binding domain, RBD"/>
    <property type="match status" value="2"/>
</dbReference>
<dbReference type="PANTHER" id="PTHR48033">
    <property type="entry name" value="RNA-BINDING (RRM/RBD/RNP MOTIFS) FAMILY PROTEIN"/>
    <property type="match status" value="1"/>
</dbReference>
<dbReference type="Proteomes" id="UP000801492">
    <property type="component" value="Unassembled WGS sequence"/>
</dbReference>
<comment type="subcellular location">
    <subcellularLocation>
        <location evidence="1">Nucleus</location>
    </subcellularLocation>
</comment>
<evidence type="ECO:0000313" key="7">
    <source>
        <dbReference type="EMBL" id="KAF2893410.1"/>
    </source>
</evidence>
<evidence type="ECO:0000256" key="4">
    <source>
        <dbReference type="PROSITE-ProRule" id="PRU00176"/>
    </source>
</evidence>
<dbReference type="AlphaFoldDB" id="A0A8K0D259"/>
<dbReference type="SMART" id="SM00360">
    <property type="entry name" value="RRM"/>
    <property type="match status" value="2"/>
</dbReference>
<dbReference type="GO" id="GO:0003723">
    <property type="term" value="F:RNA binding"/>
    <property type="evidence" value="ECO:0007669"/>
    <property type="project" value="UniProtKB-UniRule"/>
</dbReference>
<evidence type="ECO:0000256" key="5">
    <source>
        <dbReference type="SAM" id="MobiDB-lite"/>
    </source>
</evidence>
<evidence type="ECO:0000259" key="6">
    <source>
        <dbReference type="PROSITE" id="PS50102"/>
    </source>
</evidence>
<name>A0A8K0D259_IGNLU</name>
<evidence type="ECO:0000256" key="2">
    <source>
        <dbReference type="ARBA" id="ARBA00022884"/>
    </source>
</evidence>